<sequence>MSIEYQQGLRLPVPTTWSRIQARTRASHRGCQLQHTAWPEPSYCEIERIRLYNTYSMAMGTWRIYRSGRSMSVDTSTGGCRGTAGASGVAAGANDISTSSITCLMGEKITPPRMSSTTTTPQLQSASHFRRIPSTLRSAKNIR</sequence>
<gene>
    <name evidence="1" type="ORF">JI435_308380</name>
</gene>
<evidence type="ECO:0000313" key="1">
    <source>
        <dbReference type="EMBL" id="QRD07187.1"/>
    </source>
</evidence>
<evidence type="ECO:0000313" key="2">
    <source>
        <dbReference type="Proteomes" id="UP000663193"/>
    </source>
</evidence>
<proteinExistence type="predicted"/>
<dbReference type="AlphaFoldDB" id="A0A7U2NQW2"/>
<name>A0A7U2NQW2_PHANO</name>
<reference evidence="2" key="1">
    <citation type="journal article" date="2021" name="BMC Genomics">
        <title>Chromosome-level genome assembly and manually-curated proteome of model necrotroph Parastagonospora nodorum Sn15 reveals a genome-wide trove of candidate effector homologs, and redundancy of virulence-related functions within an accessory chromosome.</title>
        <authorList>
            <person name="Bertazzoni S."/>
            <person name="Jones D.A.B."/>
            <person name="Phan H.T."/>
            <person name="Tan K.-C."/>
            <person name="Hane J.K."/>
        </authorList>
    </citation>
    <scope>NUCLEOTIDE SEQUENCE [LARGE SCALE GENOMIC DNA]</scope>
    <source>
        <strain evidence="2">SN15 / ATCC MYA-4574 / FGSC 10173)</strain>
    </source>
</reference>
<dbReference type="Proteomes" id="UP000663193">
    <property type="component" value="Chromosome 22"/>
</dbReference>
<accession>A0A7U2NQW2</accession>
<keyword evidence="2" id="KW-1185">Reference proteome</keyword>
<protein>
    <submittedName>
        <fullName evidence="1">Uncharacterized protein</fullName>
    </submittedName>
</protein>
<dbReference type="VEuPathDB" id="FungiDB:JI435_308380"/>
<organism evidence="1 2">
    <name type="scientific">Phaeosphaeria nodorum (strain SN15 / ATCC MYA-4574 / FGSC 10173)</name>
    <name type="common">Glume blotch fungus</name>
    <name type="synonym">Parastagonospora nodorum</name>
    <dbReference type="NCBI Taxonomy" id="321614"/>
    <lineage>
        <taxon>Eukaryota</taxon>
        <taxon>Fungi</taxon>
        <taxon>Dikarya</taxon>
        <taxon>Ascomycota</taxon>
        <taxon>Pezizomycotina</taxon>
        <taxon>Dothideomycetes</taxon>
        <taxon>Pleosporomycetidae</taxon>
        <taxon>Pleosporales</taxon>
        <taxon>Pleosporineae</taxon>
        <taxon>Phaeosphaeriaceae</taxon>
        <taxon>Parastagonospora</taxon>
    </lineage>
</organism>
<dbReference type="EMBL" id="CP069044">
    <property type="protein sequence ID" value="QRD07187.1"/>
    <property type="molecule type" value="Genomic_DNA"/>
</dbReference>